<sequence length="425" mass="46635">MKPSNLLSTVKLPGFMSFIAVAFINAMVDLGHKIIIQNTIFKIYDDQSQVALTAVVNGLILLPFIFLFTPAGFLSDRFSKPFIMKVSAFSAIIITLLITLAYYRGWFIFAFSMTLILAIQSAIYSPAKYGYIRELGGDDHLSPANGFIQATTIVAILTGIIVFTVLFEWLLIDQTFHDEASLIKHIAPAGWLLVILSVIEWRLACRLSESSSSTDTAEFSWKDYIKGHLLKTNVKQLKTNPVIWYSVLGLSFFWGISQTFLAVFPAFAKIVLSEDNTMIIQGLLACSGIGIVVGSLLAGTGKKGHIKTSLIPVGAIGMSIILFIIPALNTVSEFAAAIFGFGLFGGLFIIPLNALIQLHSPEQYLGTILAGNNWIQNIVMTACLIMTFIAAKAMLSSKLILLFLPIITTLLACFVWQRSKQAQRT</sequence>
<dbReference type="InterPro" id="IPR011701">
    <property type="entry name" value="MFS"/>
</dbReference>
<keyword evidence="8" id="KW-0808">Transferase</keyword>
<evidence type="ECO:0000313" key="8">
    <source>
        <dbReference type="EMBL" id="SFK60713.1"/>
    </source>
</evidence>
<evidence type="ECO:0000256" key="3">
    <source>
        <dbReference type="ARBA" id="ARBA00022475"/>
    </source>
</evidence>
<organism evidence="8 9">
    <name type="scientific">Methylophaga sulfidovorans</name>
    <dbReference type="NCBI Taxonomy" id="45496"/>
    <lineage>
        <taxon>Bacteria</taxon>
        <taxon>Pseudomonadati</taxon>
        <taxon>Pseudomonadota</taxon>
        <taxon>Gammaproteobacteria</taxon>
        <taxon>Thiotrichales</taxon>
        <taxon>Piscirickettsiaceae</taxon>
        <taxon>Methylophaga</taxon>
    </lineage>
</organism>
<feature type="transmembrane region" description="Helical" evidence="7">
    <location>
        <begin position="107"/>
        <end position="127"/>
    </location>
</feature>
<evidence type="ECO:0000313" key="9">
    <source>
        <dbReference type="Proteomes" id="UP000198924"/>
    </source>
</evidence>
<dbReference type="OrthoDB" id="9803968at2"/>
<feature type="transmembrane region" description="Helical" evidence="7">
    <location>
        <begin position="12"/>
        <end position="30"/>
    </location>
</feature>
<keyword evidence="3" id="KW-1003">Cell membrane</keyword>
<dbReference type="GO" id="GO:0016874">
    <property type="term" value="F:ligase activity"/>
    <property type="evidence" value="ECO:0007669"/>
    <property type="project" value="UniProtKB-KW"/>
</dbReference>
<evidence type="ECO:0000256" key="2">
    <source>
        <dbReference type="ARBA" id="ARBA00022448"/>
    </source>
</evidence>
<accession>A0A1I4AWP3</accession>
<feature type="transmembrane region" description="Helical" evidence="7">
    <location>
        <begin position="279"/>
        <end position="298"/>
    </location>
</feature>
<evidence type="ECO:0000256" key="5">
    <source>
        <dbReference type="ARBA" id="ARBA00022989"/>
    </source>
</evidence>
<dbReference type="EMBL" id="FOSH01000016">
    <property type="protein sequence ID" value="SFK60713.1"/>
    <property type="molecule type" value="Genomic_DNA"/>
</dbReference>
<feature type="transmembrane region" description="Helical" evidence="7">
    <location>
        <begin position="242"/>
        <end position="267"/>
    </location>
</feature>
<keyword evidence="4 7" id="KW-0812">Transmembrane</keyword>
<feature type="transmembrane region" description="Helical" evidence="7">
    <location>
        <begin position="374"/>
        <end position="393"/>
    </location>
</feature>
<evidence type="ECO:0000256" key="1">
    <source>
        <dbReference type="ARBA" id="ARBA00004651"/>
    </source>
</evidence>
<evidence type="ECO:0000256" key="7">
    <source>
        <dbReference type="SAM" id="Phobius"/>
    </source>
</evidence>
<feature type="transmembrane region" description="Helical" evidence="7">
    <location>
        <begin position="50"/>
        <end position="70"/>
    </location>
</feature>
<reference evidence="9" key="1">
    <citation type="submission" date="2016-10" db="EMBL/GenBank/DDBJ databases">
        <authorList>
            <person name="Varghese N."/>
            <person name="Submissions S."/>
        </authorList>
    </citation>
    <scope>NUCLEOTIDE SEQUENCE [LARGE SCALE GENOMIC DNA]</scope>
    <source>
        <strain evidence="9">DSM 11578</strain>
    </source>
</reference>
<keyword evidence="8" id="KW-0436">Ligase</keyword>
<dbReference type="GO" id="GO:0022857">
    <property type="term" value="F:transmembrane transporter activity"/>
    <property type="evidence" value="ECO:0007669"/>
    <property type="project" value="InterPro"/>
</dbReference>
<dbReference type="SUPFAM" id="SSF103473">
    <property type="entry name" value="MFS general substrate transporter"/>
    <property type="match status" value="1"/>
</dbReference>
<feature type="transmembrane region" description="Helical" evidence="7">
    <location>
        <begin position="147"/>
        <end position="172"/>
    </location>
</feature>
<dbReference type="Gene3D" id="1.20.1250.20">
    <property type="entry name" value="MFS general substrate transporter like domains"/>
    <property type="match status" value="1"/>
</dbReference>
<dbReference type="Pfam" id="PF07690">
    <property type="entry name" value="MFS_1"/>
    <property type="match status" value="1"/>
</dbReference>
<keyword evidence="5 7" id="KW-1133">Transmembrane helix</keyword>
<keyword evidence="8" id="KW-0012">Acyltransferase</keyword>
<dbReference type="InterPro" id="IPR036259">
    <property type="entry name" value="MFS_trans_sf"/>
</dbReference>
<dbReference type="PANTHER" id="PTHR43266:SF2">
    <property type="entry name" value="MAJOR FACILITATOR SUPERFAMILY (MFS) PROFILE DOMAIN-CONTAINING PROTEIN"/>
    <property type="match status" value="1"/>
</dbReference>
<evidence type="ECO:0000256" key="4">
    <source>
        <dbReference type="ARBA" id="ARBA00022692"/>
    </source>
</evidence>
<evidence type="ECO:0000256" key="6">
    <source>
        <dbReference type="ARBA" id="ARBA00023136"/>
    </source>
</evidence>
<keyword evidence="9" id="KW-1185">Reference proteome</keyword>
<dbReference type="AlphaFoldDB" id="A0A1I4AWP3"/>
<feature type="transmembrane region" description="Helical" evidence="7">
    <location>
        <begin position="82"/>
        <end position="100"/>
    </location>
</feature>
<dbReference type="GO" id="GO:0016746">
    <property type="term" value="F:acyltransferase activity"/>
    <property type="evidence" value="ECO:0007669"/>
    <property type="project" value="UniProtKB-KW"/>
</dbReference>
<keyword evidence="6 7" id="KW-0472">Membrane</keyword>
<comment type="subcellular location">
    <subcellularLocation>
        <location evidence="1">Cell membrane</location>
        <topology evidence="1">Multi-pass membrane protein</topology>
    </subcellularLocation>
</comment>
<feature type="transmembrane region" description="Helical" evidence="7">
    <location>
        <begin position="399"/>
        <end position="416"/>
    </location>
</feature>
<name>A0A1I4AWP3_9GAMM</name>
<proteinExistence type="predicted"/>
<feature type="transmembrane region" description="Helical" evidence="7">
    <location>
        <begin position="310"/>
        <end position="328"/>
    </location>
</feature>
<dbReference type="Proteomes" id="UP000198924">
    <property type="component" value="Unassembled WGS sequence"/>
</dbReference>
<dbReference type="STRING" id="45496.SAMN04488079_11638"/>
<dbReference type="RefSeq" id="WP_091715197.1">
    <property type="nucleotide sequence ID" value="NZ_FOSH01000016.1"/>
</dbReference>
<protein>
    <submittedName>
        <fullName evidence="8">Acyl-[acyl-carrier-protein]-phospholipid O-acyltransferase / long-chain-fatty-acid--[acyl-carrier-protein] ligase</fullName>
    </submittedName>
</protein>
<dbReference type="PANTHER" id="PTHR43266">
    <property type="entry name" value="MACROLIDE-EFFLUX PROTEIN"/>
    <property type="match status" value="1"/>
</dbReference>
<gene>
    <name evidence="8" type="ORF">SAMN04488079_11638</name>
</gene>
<feature type="transmembrane region" description="Helical" evidence="7">
    <location>
        <begin position="334"/>
        <end position="354"/>
    </location>
</feature>
<dbReference type="GO" id="GO:0005886">
    <property type="term" value="C:plasma membrane"/>
    <property type="evidence" value="ECO:0007669"/>
    <property type="project" value="UniProtKB-SubCell"/>
</dbReference>
<keyword evidence="2" id="KW-0813">Transport</keyword>